<feature type="compositionally biased region" description="Basic residues" evidence="1">
    <location>
        <begin position="98"/>
        <end position="113"/>
    </location>
</feature>
<evidence type="ECO:0000313" key="3">
    <source>
        <dbReference type="Proteomes" id="UP000325273"/>
    </source>
</evidence>
<dbReference type="Proteomes" id="UP000325273">
    <property type="component" value="Unassembled WGS sequence"/>
</dbReference>
<feature type="compositionally biased region" description="Basic and acidic residues" evidence="1">
    <location>
        <begin position="74"/>
        <end position="83"/>
    </location>
</feature>
<organism evidence="2 3">
    <name type="scientific">Paraburkholderia panacisoli</name>
    <dbReference type="NCBI Taxonomy" id="2603818"/>
    <lineage>
        <taxon>Bacteria</taxon>
        <taxon>Pseudomonadati</taxon>
        <taxon>Pseudomonadota</taxon>
        <taxon>Betaproteobacteria</taxon>
        <taxon>Burkholderiales</taxon>
        <taxon>Burkholderiaceae</taxon>
        <taxon>Paraburkholderia</taxon>
    </lineage>
</organism>
<evidence type="ECO:0000256" key="1">
    <source>
        <dbReference type="SAM" id="MobiDB-lite"/>
    </source>
</evidence>
<reference evidence="2 3" key="1">
    <citation type="submission" date="2019-08" db="EMBL/GenBank/DDBJ databases">
        <title>Paraburkholderia sp. DCY113.</title>
        <authorList>
            <person name="Kang J."/>
        </authorList>
    </citation>
    <scope>NUCLEOTIDE SEQUENCE [LARGE SCALE GENOMIC DNA]</scope>
    <source>
        <strain evidence="2 3">DCY113</strain>
    </source>
</reference>
<evidence type="ECO:0000313" key="2">
    <source>
        <dbReference type="EMBL" id="KAA1015823.1"/>
    </source>
</evidence>
<comment type="caution">
    <text evidence="2">The sequence shown here is derived from an EMBL/GenBank/DDBJ whole genome shotgun (WGS) entry which is preliminary data.</text>
</comment>
<feature type="region of interest" description="Disordered" evidence="1">
    <location>
        <begin position="74"/>
        <end position="119"/>
    </location>
</feature>
<dbReference type="EMBL" id="VTUZ01000001">
    <property type="protein sequence ID" value="KAA1015823.1"/>
    <property type="molecule type" value="Genomic_DNA"/>
</dbReference>
<proteinExistence type="predicted"/>
<protein>
    <submittedName>
        <fullName evidence="2">Uncharacterized protein</fullName>
    </submittedName>
</protein>
<accession>A0A5B0HLY7</accession>
<name>A0A5B0HLY7_9BURK</name>
<gene>
    <name evidence="2" type="ORF">FVF58_00215</name>
</gene>
<dbReference type="RefSeq" id="WP_149667954.1">
    <property type="nucleotide sequence ID" value="NZ_VTUZ01000001.1"/>
</dbReference>
<dbReference type="AlphaFoldDB" id="A0A5B0HLY7"/>
<sequence length="119" mass="13546">MRKRERAHRTEQAAKIVPTIGEFIDEHYAKRVRASIKTPDRTIAELRKLGAAFPGALNRISVRDMLEWAYSEPEKEVGEDRTMNEPSHGRVQTYRAARPAHARGQARIHHRKPGCTGHG</sequence>
<keyword evidence="3" id="KW-1185">Reference proteome</keyword>